<evidence type="ECO:0000313" key="1">
    <source>
        <dbReference type="EMBL" id="MEQ6888253.1"/>
    </source>
</evidence>
<reference evidence="1 2" key="1">
    <citation type="submission" date="2024-05" db="EMBL/GenBank/DDBJ databases">
        <title>Halomonas sp. CS7 16S ribosomal RNA gene Genome sequencing and assembly.</title>
        <authorList>
            <person name="Yook S."/>
        </authorList>
    </citation>
    <scope>NUCLEOTIDE SEQUENCE [LARGE SCALE GENOMIC DNA]</scope>
    <source>
        <strain evidence="1 2">CS7</strain>
    </source>
</reference>
<dbReference type="Proteomes" id="UP001472978">
    <property type="component" value="Unassembled WGS sequence"/>
</dbReference>
<sequence length="395" mass="44495">MILFIIGSFSGINSGAGGHYYSLMHVARELTVPYKIVVVGDFFPPAYYGEEDVSFFEVRLGEGVGTRFETVVDTSKIDVVHAYDHISAVYASKVAVSLKVPLLVTKAGGPPLPALFSLHKNIVVFHEEDFQFFQKKKFCRPKSLSLIPQRVSHPGDVSANRKDPFSRFDDCRVKVIRIARLDQFYEESIVQAISLVERLESVFGEDLVCLAIVGKVNDHKVFQRLKDCASHHDNVGFFTDDEFVTRASELIPFANVVVGTGRSFMEGLSYCKFVFFPVGGSSIPCFATNTTYAKASYKNFSPRVSVKDGIDPEDAFNFYLKLASSDDGVEMQKKWASETFKLNHSARKGAEELVSLYKTLKNRERCYNYFFKLLVFKFYAFCKKTKSAINKMPLS</sequence>
<organism evidence="1 2">
    <name type="scientific">Halomonas pelophila</name>
    <dbReference type="NCBI Taxonomy" id="3151122"/>
    <lineage>
        <taxon>Bacteria</taxon>
        <taxon>Pseudomonadati</taxon>
        <taxon>Pseudomonadota</taxon>
        <taxon>Gammaproteobacteria</taxon>
        <taxon>Oceanospirillales</taxon>
        <taxon>Halomonadaceae</taxon>
        <taxon>Halomonas</taxon>
    </lineage>
</organism>
<gene>
    <name evidence="1" type="ORF">ABE957_06150</name>
</gene>
<proteinExistence type="predicted"/>
<keyword evidence="2" id="KW-1185">Reference proteome</keyword>
<dbReference type="SUPFAM" id="SSF53756">
    <property type="entry name" value="UDP-Glycosyltransferase/glycogen phosphorylase"/>
    <property type="match status" value="1"/>
</dbReference>
<protein>
    <recommendedName>
        <fullName evidence="3">Glycosyltransferase</fullName>
    </recommendedName>
</protein>
<name>A0ABV1N3F9_9GAMM</name>
<evidence type="ECO:0008006" key="3">
    <source>
        <dbReference type="Google" id="ProtNLM"/>
    </source>
</evidence>
<dbReference type="EMBL" id="JBEGCI010000004">
    <property type="protein sequence ID" value="MEQ6888253.1"/>
    <property type="molecule type" value="Genomic_DNA"/>
</dbReference>
<accession>A0ABV1N3F9</accession>
<evidence type="ECO:0000313" key="2">
    <source>
        <dbReference type="Proteomes" id="UP001472978"/>
    </source>
</evidence>
<dbReference type="RefSeq" id="WP_349757798.1">
    <property type="nucleotide sequence ID" value="NZ_JBEGCI010000004.1"/>
</dbReference>
<comment type="caution">
    <text evidence="1">The sequence shown here is derived from an EMBL/GenBank/DDBJ whole genome shotgun (WGS) entry which is preliminary data.</text>
</comment>